<name>A0A2G1QHV8_9HYPH</name>
<evidence type="ECO:0000313" key="6">
    <source>
        <dbReference type="EMBL" id="PHP65105.1"/>
    </source>
</evidence>
<dbReference type="InterPro" id="IPR036259">
    <property type="entry name" value="MFS_trans_sf"/>
</dbReference>
<feature type="domain" description="Major facilitator superfamily (MFS) profile" evidence="5">
    <location>
        <begin position="23"/>
        <end position="407"/>
    </location>
</feature>
<evidence type="ECO:0000256" key="3">
    <source>
        <dbReference type="ARBA" id="ARBA00023136"/>
    </source>
</evidence>
<feature type="transmembrane region" description="Helical" evidence="4">
    <location>
        <begin position="257"/>
        <end position="277"/>
    </location>
</feature>
<feature type="transmembrane region" description="Helical" evidence="4">
    <location>
        <begin position="110"/>
        <end position="134"/>
    </location>
</feature>
<dbReference type="Gene3D" id="1.20.1250.20">
    <property type="entry name" value="MFS general substrate transporter like domains"/>
    <property type="match status" value="2"/>
</dbReference>
<feature type="transmembrane region" description="Helical" evidence="4">
    <location>
        <begin position="85"/>
        <end position="104"/>
    </location>
</feature>
<dbReference type="PANTHER" id="PTHR11360">
    <property type="entry name" value="MONOCARBOXYLATE TRANSPORTER"/>
    <property type="match status" value="1"/>
</dbReference>
<feature type="transmembrane region" description="Helical" evidence="4">
    <location>
        <begin position="146"/>
        <end position="165"/>
    </location>
</feature>
<feature type="transmembrane region" description="Helical" evidence="4">
    <location>
        <begin position="352"/>
        <end position="372"/>
    </location>
</feature>
<evidence type="ECO:0000256" key="4">
    <source>
        <dbReference type="SAM" id="Phobius"/>
    </source>
</evidence>
<dbReference type="InterPro" id="IPR011701">
    <property type="entry name" value="MFS"/>
</dbReference>
<evidence type="ECO:0000313" key="7">
    <source>
        <dbReference type="Proteomes" id="UP000221168"/>
    </source>
</evidence>
<keyword evidence="3 4" id="KW-0472">Membrane</keyword>
<keyword evidence="7" id="KW-1185">Reference proteome</keyword>
<comment type="caution">
    <text evidence="6">The sequence shown here is derived from an EMBL/GenBank/DDBJ whole genome shotgun (WGS) entry which is preliminary data.</text>
</comment>
<dbReference type="InterPro" id="IPR020846">
    <property type="entry name" value="MFS_dom"/>
</dbReference>
<proteinExistence type="predicted"/>
<gene>
    <name evidence="6" type="ORF">CSC94_20500</name>
</gene>
<feature type="transmembrane region" description="Helical" evidence="4">
    <location>
        <begin position="384"/>
        <end position="404"/>
    </location>
</feature>
<dbReference type="PROSITE" id="PS50850">
    <property type="entry name" value="MFS"/>
    <property type="match status" value="1"/>
</dbReference>
<feature type="transmembrane region" description="Helical" evidence="4">
    <location>
        <begin position="177"/>
        <end position="197"/>
    </location>
</feature>
<dbReference type="PANTHER" id="PTHR11360:SF290">
    <property type="entry name" value="MONOCARBOXYLATE MFS PERMEASE"/>
    <property type="match status" value="1"/>
</dbReference>
<dbReference type="AlphaFoldDB" id="A0A2G1QHV8"/>
<feature type="transmembrane region" description="Helical" evidence="4">
    <location>
        <begin position="60"/>
        <end position="78"/>
    </location>
</feature>
<dbReference type="GO" id="GO:0022857">
    <property type="term" value="F:transmembrane transporter activity"/>
    <property type="evidence" value="ECO:0007669"/>
    <property type="project" value="InterPro"/>
</dbReference>
<feature type="transmembrane region" description="Helical" evidence="4">
    <location>
        <begin position="316"/>
        <end position="340"/>
    </location>
</feature>
<evidence type="ECO:0000256" key="1">
    <source>
        <dbReference type="ARBA" id="ARBA00022692"/>
    </source>
</evidence>
<dbReference type="Proteomes" id="UP000221168">
    <property type="component" value="Unassembled WGS sequence"/>
</dbReference>
<sequence>MRQFLSSAPGTGDDIDGAYAWGRMAACLAYGTVGGAGMWSVIVALPAMEAEFALDRSEASLAYTLTMVGFALGNLLIGRQIDRRGTAVPLALAAALLGTGFLLAGLAPAFWLVAALQGGMIGMGAGAAFAPLLADISHWFQRRRGIAIAVVACGNYLAGTLWPLAMQPLMSHGGWRFTYLVIGFVCLGLMIPLTGLLRRPSPRGLPATAGTNPSAFRPMETGLSPTTLQGMLFVAGLACCIAMSMPQVHIVSLCADLGYGVARGADMLALMLGAGIFSRLASGWLADRIGGVKTLIIGSVGQGLSLLFYLPSDGLTSLYVVSFIFGLSQGGIVPSYAIIVREYLPASEAGRRTGLVIMATIIGMAIGGWMSGAIHDLTGSYQAAFLNGIAWNLVNLSVMSVLLWRGRPRRGAALPA</sequence>
<keyword evidence="1 4" id="KW-0812">Transmembrane</keyword>
<dbReference type="SUPFAM" id="SSF103473">
    <property type="entry name" value="MFS general substrate transporter"/>
    <property type="match status" value="1"/>
</dbReference>
<evidence type="ECO:0000256" key="2">
    <source>
        <dbReference type="ARBA" id="ARBA00022989"/>
    </source>
</evidence>
<feature type="transmembrane region" description="Helical" evidence="4">
    <location>
        <begin position="27"/>
        <end position="48"/>
    </location>
</feature>
<organism evidence="6 7">
    <name type="scientific">Zhengella mangrovi</name>
    <dbReference type="NCBI Taxonomy" id="1982044"/>
    <lineage>
        <taxon>Bacteria</taxon>
        <taxon>Pseudomonadati</taxon>
        <taxon>Pseudomonadota</taxon>
        <taxon>Alphaproteobacteria</taxon>
        <taxon>Hyphomicrobiales</taxon>
        <taxon>Notoacmeibacteraceae</taxon>
        <taxon>Zhengella</taxon>
    </lineage>
</organism>
<feature type="transmembrane region" description="Helical" evidence="4">
    <location>
        <begin position="289"/>
        <end position="310"/>
    </location>
</feature>
<keyword evidence="2 4" id="KW-1133">Transmembrane helix</keyword>
<reference evidence="6 7" key="1">
    <citation type="submission" date="2017-10" db="EMBL/GenBank/DDBJ databases">
        <title>Sedimentibacterium mangrovi gen. nov., sp. nov., a novel member of family Phyllobacteriacea isolated from mangrove sediment.</title>
        <authorList>
            <person name="Liao H."/>
            <person name="Tian Y."/>
        </authorList>
    </citation>
    <scope>NUCLEOTIDE SEQUENCE [LARGE SCALE GENOMIC DNA]</scope>
    <source>
        <strain evidence="6 7">X9-2-2</strain>
    </source>
</reference>
<dbReference type="RefSeq" id="WP_099308250.1">
    <property type="nucleotide sequence ID" value="NZ_PDVP01000018.1"/>
</dbReference>
<feature type="transmembrane region" description="Helical" evidence="4">
    <location>
        <begin position="226"/>
        <end position="245"/>
    </location>
</feature>
<dbReference type="InterPro" id="IPR050327">
    <property type="entry name" value="Proton-linked_MCT"/>
</dbReference>
<accession>A0A2G1QHV8</accession>
<dbReference type="OrthoDB" id="9796632at2"/>
<dbReference type="EMBL" id="PDVP01000018">
    <property type="protein sequence ID" value="PHP65105.1"/>
    <property type="molecule type" value="Genomic_DNA"/>
</dbReference>
<dbReference type="Pfam" id="PF07690">
    <property type="entry name" value="MFS_1"/>
    <property type="match status" value="1"/>
</dbReference>
<protein>
    <submittedName>
        <fullName evidence="6">MFS transporter</fullName>
    </submittedName>
</protein>
<evidence type="ECO:0000259" key="5">
    <source>
        <dbReference type="PROSITE" id="PS50850"/>
    </source>
</evidence>